<sequence>MDKLLVIRHLNVEGANAIAGLTWGFPAMTSFLGLTHALQRKVQARVSDRLTLTSCAVICHASQVQSHSNNMSRESYFALTRNPLTKDGSTAPFNEEGKMRMDVTLLIELSGPTPPSVEDELVECIEDALAASRVAGGTVQSIGNVELIKDIGAINREPATRKFFLRKLLPGFALVSRDDVLKGHIEKTQKAPLDAFLDFSTRKMSSKPKGDKAEWTVDRLDYTGWLKPIVVGYQGISDLYEAGQVGNVRDRSCSVQFVESIYSLGQWISPHRIDDLKHLFWHQEYQADNALYLCKNDYQPETPILLNDATNQTIEEK</sequence>
<dbReference type="AlphaFoldDB" id="A0A366J5Y5"/>
<gene>
    <name evidence="1" type="ORF">DFP80_10889</name>
</gene>
<evidence type="ECO:0000313" key="2">
    <source>
        <dbReference type="Proteomes" id="UP000252792"/>
    </source>
</evidence>
<reference evidence="1 2" key="1">
    <citation type="submission" date="2018-06" db="EMBL/GenBank/DDBJ databases">
        <title>Genomic Encyclopedia of Type Strains, Phase III (KMG-III): the genomes of soil and plant-associated and newly described type strains.</title>
        <authorList>
            <person name="Whitman W."/>
        </authorList>
    </citation>
    <scope>NUCLEOTIDE SEQUENCE [LARGE SCALE GENOMIC DNA]</scope>
    <source>
        <strain evidence="1 2">CECT 7377</strain>
    </source>
</reference>
<dbReference type="OrthoDB" id="1550641at2"/>
<dbReference type="Pfam" id="PF09614">
    <property type="entry name" value="Cas_Csy2"/>
    <property type="match status" value="1"/>
</dbReference>
<evidence type="ECO:0000313" key="1">
    <source>
        <dbReference type="EMBL" id="RBP82443.1"/>
    </source>
</evidence>
<name>A0A366J5Y5_9GAMM</name>
<proteinExistence type="predicted"/>
<dbReference type="Proteomes" id="UP000252792">
    <property type="component" value="Unassembled WGS sequence"/>
</dbReference>
<dbReference type="CDD" id="cd09736">
    <property type="entry name" value="Csy2_I-F"/>
    <property type="match status" value="1"/>
</dbReference>
<organism evidence="1 2">
    <name type="scientific">Marinomonas rhizomae</name>
    <dbReference type="NCBI Taxonomy" id="491948"/>
    <lineage>
        <taxon>Bacteria</taxon>
        <taxon>Pseudomonadati</taxon>
        <taxon>Pseudomonadota</taxon>
        <taxon>Gammaproteobacteria</taxon>
        <taxon>Oceanospirillales</taxon>
        <taxon>Oceanospirillaceae</taxon>
        <taxon>Marinomonas</taxon>
    </lineage>
</organism>
<keyword evidence="2" id="KW-1185">Reference proteome</keyword>
<dbReference type="NCBIfam" id="TIGR02565">
    <property type="entry name" value="cas_Csy2"/>
    <property type="match status" value="1"/>
</dbReference>
<dbReference type="EMBL" id="QNSE01000008">
    <property type="protein sequence ID" value="RBP82443.1"/>
    <property type="molecule type" value="Genomic_DNA"/>
</dbReference>
<protein>
    <submittedName>
        <fullName evidence="1">CRISPR-associated Csy2 family protein</fullName>
    </submittedName>
</protein>
<comment type="caution">
    <text evidence="1">The sequence shown here is derived from an EMBL/GenBank/DDBJ whole genome shotgun (WGS) entry which is preliminary data.</text>
</comment>
<accession>A0A366J5Y5</accession>
<dbReference type="InterPro" id="IPR013398">
    <property type="entry name" value="CRISPR-assoc_prot_Csy2"/>
</dbReference>
<dbReference type="RefSeq" id="WP_113916938.1">
    <property type="nucleotide sequence ID" value="NZ_QNSE01000008.1"/>
</dbReference>